<feature type="non-terminal residue" evidence="1">
    <location>
        <position position="94"/>
    </location>
</feature>
<dbReference type="AlphaFoldDB" id="A0A0B6YUQ1"/>
<reference evidence="1" key="1">
    <citation type="submission" date="2014-12" db="EMBL/GenBank/DDBJ databases">
        <title>Insight into the proteome of Arion vulgaris.</title>
        <authorList>
            <person name="Aradska J."/>
            <person name="Bulat T."/>
            <person name="Smidak R."/>
            <person name="Sarate P."/>
            <person name="Gangsoo J."/>
            <person name="Sialana F."/>
            <person name="Bilban M."/>
            <person name="Lubec G."/>
        </authorList>
    </citation>
    <scope>NUCLEOTIDE SEQUENCE</scope>
    <source>
        <tissue evidence="1">Skin</tissue>
    </source>
</reference>
<organism evidence="1">
    <name type="scientific">Arion vulgaris</name>
    <dbReference type="NCBI Taxonomy" id="1028688"/>
    <lineage>
        <taxon>Eukaryota</taxon>
        <taxon>Metazoa</taxon>
        <taxon>Spiralia</taxon>
        <taxon>Lophotrochozoa</taxon>
        <taxon>Mollusca</taxon>
        <taxon>Gastropoda</taxon>
        <taxon>Heterobranchia</taxon>
        <taxon>Euthyneura</taxon>
        <taxon>Panpulmonata</taxon>
        <taxon>Eupulmonata</taxon>
        <taxon>Stylommatophora</taxon>
        <taxon>Helicina</taxon>
        <taxon>Arionoidea</taxon>
        <taxon>Arionidae</taxon>
        <taxon>Arion</taxon>
    </lineage>
</organism>
<feature type="non-terminal residue" evidence="1">
    <location>
        <position position="1"/>
    </location>
</feature>
<sequence length="94" mass="10966">FSLPNSDQFQCVIQDMANRLLEERKWMEIFNIIKCLPKLVVAERMYLQNLHDFVLSCWAISEVGKPGFAPKVGDRLRQFYNTTLQARTVLTVCQ</sequence>
<proteinExistence type="predicted"/>
<accession>A0A0B6YUQ1</accession>
<dbReference type="EMBL" id="HACG01012967">
    <property type="protein sequence ID" value="CEK59832.1"/>
    <property type="molecule type" value="Transcribed_RNA"/>
</dbReference>
<evidence type="ECO:0000313" key="1">
    <source>
        <dbReference type="EMBL" id="CEK59832.1"/>
    </source>
</evidence>
<protein>
    <submittedName>
        <fullName evidence="1">Uncharacterized protein</fullName>
    </submittedName>
</protein>
<gene>
    <name evidence="1" type="primary">ORF37559</name>
</gene>
<name>A0A0B6YUQ1_9EUPU</name>